<dbReference type="EMBL" id="OX451735">
    <property type="protein sequence ID" value="CAI8592593.1"/>
    <property type="molecule type" value="Genomic_DNA"/>
</dbReference>
<reference evidence="2 3" key="1">
    <citation type="submission" date="2023-01" db="EMBL/GenBank/DDBJ databases">
        <authorList>
            <person name="Kreplak J."/>
        </authorList>
    </citation>
    <scope>NUCLEOTIDE SEQUENCE [LARGE SCALE GENOMIC DNA]</scope>
</reference>
<evidence type="ECO:0000313" key="2">
    <source>
        <dbReference type="EMBL" id="CAI8592593.1"/>
    </source>
</evidence>
<protein>
    <submittedName>
        <fullName evidence="2">Uncharacterized protein</fullName>
    </submittedName>
</protein>
<accession>A0AAV0Z5D0</accession>
<evidence type="ECO:0000313" key="3">
    <source>
        <dbReference type="Proteomes" id="UP001157006"/>
    </source>
</evidence>
<proteinExistence type="predicted"/>
<evidence type="ECO:0000256" key="1">
    <source>
        <dbReference type="SAM" id="MobiDB-lite"/>
    </source>
</evidence>
<dbReference type="AlphaFoldDB" id="A0AAV0Z5D0"/>
<dbReference type="Proteomes" id="UP001157006">
    <property type="component" value="Chromosome 1S"/>
</dbReference>
<gene>
    <name evidence="2" type="ORF">VFH_I047520</name>
</gene>
<feature type="region of interest" description="Disordered" evidence="1">
    <location>
        <begin position="95"/>
        <end position="117"/>
    </location>
</feature>
<organism evidence="2 3">
    <name type="scientific">Vicia faba</name>
    <name type="common">Broad bean</name>
    <name type="synonym">Faba vulgaris</name>
    <dbReference type="NCBI Taxonomy" id="3906"/>
    <lineage>
        <taxon>Eukaryota</taxon>
        <taxon>Viridiplantae</taxon>
        <taxon>Streptophyta</taxon>
        <taxon>Embryophyta</taxon>
        <taxon>Tracheophyta</taxon>
        <taxon>Spermatophyta</taxon>
        <taxon>Magnoliopsida</taxon>
        <taxon>eudicotyledons</taxon>
        <taxon>Gunneridae</taxon>
        <taxon>Pentapetalae</taxon>
        <taxon>rosids</taxon>
        <taxon>fabids</taxon>
        <taxon>Fabales</taxon>
        <taxon>Fabaceae</taxon>
        <taxon>Papilionoideae</taxon>
        <taxon>50 kb inversion clade</taxon>
        <taxon>NPAAA clade</taxon>
        <taxon>Hologalegina</taxon>
        <taxon>IRL clade</taxon>
        <taxon>Fabeae</taxon>
        <taxon>Vicia</taxon>
    </lineage>
</organism>
<name>A0AAV0Z5D0_VICFA</name>
<sequence>MNVKQSVKTTTVPTVTQPLRNLTLLATELPLRLSGGLENSRPATGSLSLTELSFPVNRPSILKHKFVDEVMVSDEERKTRVVRFRSNKANVLDSEEEKTTVKGQRSKRKRPSPFKEKNLFNDFEGVSTSSGGNINHENMDANWILMKLGSDAELKFIRHPIILGTRERLLTQLKAPQSYMLLMIMKI</sequence>
<keyword evidence="3" id="KW-1185">Reference proteome</keyword>